<evidence type="ECO:0000256" key="2">
    <source>
        <dbReference type="ARBA" id="ARBA00022737"/>
    </source>
</evidence>
<keyword evidence="3 6" id="KW-0802">TPR repeat</keyword>
<gene>
    <name evidence="8" type="ORF">H0I76_08080</name>
</gene>
<dbReference type="EMBL" id="JAEHHL010000004">
    <property type="protein sequence ID" value="MBK0399143.1"/>
    <property type="molecule type" value="Genomic_DNA"/>
</dbReference>
<dbReference type="Gene3D" id="1.25.40.10">
    <property type="entry name" value="Tetratricopeptide repeat domain"/>
    <property type="match status" value="1"/>
</dbReference>
<dbReference type="Gene3D" id="2.40.170.20">
    <property type="entry name" value="TonB-dependent receptor, beta-barrel domain"/>
    <property type="match status" value="1"/>
</dbReference>
<dbReference type="SUPFAM" id="SSF56935">
    <property type="entry name" value="Porins"/>
    <property type="match status" value="1"/>
</dbReference>
<comment type="caution">
    <text evidence="8">The sequence shown here is derived from an EMBL/GenBank/DDBJ whole genome shotgun (WGS) entry which is preliminary data.</text>
</comment>
<proteinExistence type="predicted"/>
<accession>A0A8J7M6G9</accession>
<keyword evidence="2" id="KW-0677">Repeat</keyword>
<evidence type="ECO:0000313" key="8">
    <source>
        <dbReference type="EMBL" id="MBK0399143.1"/>
    </source>
</evidence>
<dbReference type="Proteomes" id="UP000655420">
    <property type="component" value="Unassembled WGS sequence"/>
</dbReference>
<evidence type="ECO:0000256" key="3">
    <source>
        <dbReference type="ARBA" id="ARBA00022803"/>
    </source>
</evidence>
<evidence type="ECO:0000256" key="6">
    <source>
        <dbReference type="PROSITE-ProRule" id="PRU00339"/>
    </source>
</evidence>
<dbReference type="PROSITE" id="PS50005">
    <property type="entry name" value="TPR"/>
    <property type="match status" value="1"/>
</dbReference>
<dbReference type="RefSeq" id="WP_200609130.1">
    <property type="nucleotide sequence ID" value="NZ_JAEHHL010000004.1"/>
</dbReference>
<evidence type="ECO:0000259" key="7">
    <source>
        <dbReference type="Pfam" id="PF04773"/>
    </source>
</evidence>
<name>A0A8J7M6G9_9RHOB</name>
<feature type="domain" description="FecR protein" evidence="7">
    <location>
        <begin position="32"/>
        <end position="124"/>
    </location>
</feature>
<dbReference type="GO" id="GO:0009279">
    <property type="term" value="C:cell outer membrane"/>
    <property type="evidence" value="ECO:0007669"/>
    <property type="project" value="UniProtKB-SubCell"/>
</dbReference>
<keyword evidence="9" id="KW-1185">Reference proteome</keyword>
<evidence type="ECO:0000256" key="5">
    <source>
        <dbReference type="ARBA" id="ARBA00023237"/>
    </source>
</evidence>
<evidence type="ECO:0000256" key="4">
    <source>
        <dbReference type="ARBA" id="ARBA00023136"/>
    </source>
</evidence>
<dbReference type="PANTHER" id="PTHR45586:SF1">
    <property type="entry name" value="LIPOPOLYSACCHARIDE ASSEMBLY PROTEIN B"/>
    <property type="match status" value="1"/>
</dbReference>
<dbReference type="SMART" id="SM00028">
    <property type="entry name" value="TPR"/>
    <property type="match status" value="4"/>
</dbReference>
<dbReference type="SUPFAM" id="SSF48452">
    <property type="entry name" value="TPR-like"/>
    <property type="match status" value="2"/>
</dbReference>
<organism evidence="8 9">
    <name type="scientific">Thermohalobaculum xanthum</name>
    <dbReference type="NCBI Taxonomy" id="2753746"/>
    <lineage>
        <taxon>Bacteria</taxon>
        <taxon>Pseudomonadati</taxon>
        <taxon>Pseudomonadota</taxon>
        <taxon>Alphaproteobacteria</taxon>
        <taxon>Rhodobacterales</taxon>
        <taxon>Paracoccaceae</taxon>
        <taxon>Thermohalobaculum</taxon>
    </lineage>
</organism>
<reference evidence="8" key="1">
    <citation type="submission" date="2020-12" db="EMBL/GenBank/DDBJ databases">
        <title>Bacterial taxonomy.</title>
        <authorList>
            <person name="Pan X."/>
        </authorList>
    </citation>
    <scope>NUCLEOTIDE SEQUENCE</scope>
    <source>
        <strain evidence="8">M0105</strain>
    </source>
</reference>
<evidence type="ECO:0000256" key="1">
    <source>
        <dbReference type="ARBA" id="ARBA00004442"/>
    </source>
</evidence>
<keyword evidence="4" id="KW-0472">Membrane</keyword>
<dbReference type="InterPro" id="IPR019734">
    <property type="entry name" value="TPR_rpt"/>
</dbReference>
<dbReference type="InterPro" id="IPR011990">
    <property type="entry name" value="TPR-like_helical_dom_sf"/>
</dbReference>
<dbReference type="PANTHER" id="PTHR45586">
    <property type="entry name" value="TPR REPEAT-CONTAINING PROTEIN PA4667"/>
    <property type="match status" value="1"/>
</dbReference>
<comment type="subcellular location">
    <subcellularLocation>
        <location evidence="1">Cell outer membrane</location>
    </subcellularLocation>
</comment>
<dbReference type="Pfam" id="PF13181">
    <property type="entry name" value="TPR_8"/>
    <property type="match status" value="1"/>
</dbReference>
<dbReference type="Pfam" id="PF04773">
    <property type="entry name" value="FecR"/>
    <property type="match status" value="1"/>
</dbReference>
<protein>
    <submittedName>
        <fullName evidence="8">FecR domain-containing protein</fullName>
    </submittedName>
</protein>
<sequence>MEIVALDGTAILTTGNLPPRAALLGDRLCPGDSVRAGDDGRVELRFAADETTIGLARNTEVRIPLPGEREANVELRSGLMRFISSVRDFFSIDTRYANAGIDGTEAVVAVSPAGALVVVAEGDVTMRAPTGAPLSLPAGAAGFAAPGQAALPAEGQALPPEFRALVVRPEAASDWAIYYPPILLAAGGPPVVEQAARLLDAGEADAAEALLEGRTDAPALALGAVVAVFRNQTAEGAELALRAVETDPGLGAAHVAQSYAFQAQGHIDDALKAARRAVAVAPDDGFARARLAELQLIAGDAVRAGRTAAEAADLAPTSLAQAIIGFARLQANDYEGAAEAFAAGVALDSEDPMPRIGEGLLSIRRGDVVAGRRALELAASLDPRRGPTRDLLGRAYDQEGLFEKALSQYGLAIELDPNDPAPWLSRAEVLFAENRPVEALADLKAAEQRSGARSVLRSERGLAEDQAIRGAAVARVYDTLGFSEQAIREGAHGAEQDPANAAAHRVLADVLRSRANTDTARASSAFRAQVYEQPSKAPIQPSLSESDLALLNGPGATRPAFAELFPFFDTDGVRADVEGFGGTQSTFGDEASFTALHRGVAVGVGQFHYQTGGFRSNDDVRHDVVSVRLKGQVAPSLDLFGEYRYRNTVAGDRTLEFDLRDGDDSIDIQDERNLVRAGGHARIGANHDVALVGTYVRTNEGRRAGDATFSRPLLTTSGDSESYSVQAQHVGRFGNVSTVSGLSYDDFEGTSIAELDFGAFGFLLPPFFLDQQRFSAYAYGTWLIENPGPFAALELTGGLSLDVIDTDRPAPDDLTRVNPKFGARLDVIDGVTLRGAYMRTVQYAQPVDERLEPVTVAGFVQYVDQFSGSIVNQAGLGFDAAVTDWLDIGAEGMRRWVDINPLTVPGDTDELEIRAYVNASFLDRFAARLDFRHLDAESSGSALANDLNSFEATEVTAGLGWFHPSGFFVSGRAGVGWTDFVNTKNTVRQSGSDTFPITELSLGYRLPDRRGIASIDFLNVVDADFGFEDRTVESSSNPLAAPRFARDFAALARLRLRF</sequence>
<dbReference type="InterPro" id="IPR036942">
    <property type="entry name" value="Beta-barrel_TonB_sf"/>
</dbReference>
<dbReference type="InterPro" id="IPR006860">
    <property type="entry name" value="FecR"/>
</dbReference>
<keyword evidence="5" id="KW-0998">Cell outer membrane</keyword>
<feature type="repeat" description="TPR" evidence="6">
    <location>
        <begin position="386"/>
        <end position="419"/>
    </location>
</feature>
<evidence type="ECO:0000313" key="9">
    <source>
        <dbReference type="Proteomes" id="UP000655420"/>
    </source>
</evidence>
<dbReference type="AlphaFoldDB" id="A0A8J7M6G9"/>
<dbReference type="InterPro" id="IPR051012">
    <property type="entry name" value="CellSynth/LPSAsmb/PSIAsmb"/>
</dbReference>